<dbReference type="PIRSF" id="PIRSF029215">
    <property type="entry name" value="UCP029215"/>
    <property type="match status" value="1"/>
</dbReference>
<evidence type="ECO:0000256" key="1">
    <source>
        <dbReference type="SAM" id="MobiDB-lite"/>
    </source>
</evidence>
<dbReference type="Pfam" id="PF09979">
    <property type="entry name" value="DUF2213"/>
    <property type="match status" value="1"/>
</dbReference>
<feature type="compositionally biased region" description="Basic and acidic residues" evidence="1">
    <location>
        <begin position="335"/>
        <end position="347"/>
    </location>
</feature>
<gene>
    <name evidence="2" type="ORF">AC4HA13_0056</name>
</gene>
<protein>
    <submittedName>
        <fullName evidence="2">Major head subunit</fullName>
    </submittedName>
</protein>
<dbReference type="Proteomes" id="UP000509770">
    <property type="component" value="Segment"/>
</dbReference>
<sequence length="355" mass="38734">MRNHPAPVSLNDEETVSVVMFADRQTIQSARVLRDSGEMIAPVTIARTGDMLYKAKELGPDFADLPPDQVVRVNTPAEVLFDEATINLCRSMAVTVGHPAKDIDLSNNKELQKGFLEGAPSADGSHLSGYVVLNDAATIKLVDSGVDQTSWGHDAVLKRVEENGIVSAVKTKITAVNHLAIVRRGRAQTTRIGDSGEEIEIVDKATFDSVEAERDDALAKIGVLTQKLSDAASAKLSDEEIQNIVDERVVARTELLIEVAKLGDEYVKMDFKGKSESEIKREVVSKLHDKDFSDKSDDYIAARFDTALEDCESVSLSDALNQSVVDAANKAAQSQERKPNARDEALARRAARYNK</sequence>
<organism evidence="2 3">
    <name type="scientific">Escherichia phage vB_EcoM_4HA13</name>
    <dbReference type="NCBI Taxonomy" id="2601675"/>
    <lineage>
        <taxon>Viruses</taxon>
        <taxon>Duplodnaviria</taxon>
        <taxon>Heunggongvirae</taxon>
        <taxon>Uroviricota</taxon>
        <taxon>Caudoviricetes</taxon>
        <taxon>Chaseviridae</taxon>
        <taxon>Cleopatravirinae</taxon>
        <taxon>Sabourvirus</taxon>
        <taxon>Sabourvirus sv4HA13</taxon>
    </lineage>
</organism>
<dbReference type="InterPro" id="IPR016913">
    <property type="entry name" value="UCP029215"/>
</dbReference>
<name>A0A7D0J665_9CAUD</name>
<evidence type="ECO:0000313" key="3">
    <source>
        <dbReference type="Proteomes" id="UP000509770"/>
    </source>
</evidence>
<evidence type="ECO:0000313" key="2">
    <source>
        <dbReference type="EMBL" id="QEM43027.2"/>
    </source>
</evidence>
<feature type="region of interest" description="Disordered" evidence="1">
    <location>
        <begin position="329"/>
        <end position="355"/>
    </location>
</feature>
<accession>A0A7D0J665</accession>
<keyword evidence="3" id="KW-1185">Reference proteome</keyword>
<dbReference type="EMBL" id="MN136198">
    <property type="protein sequence ID" value="QEM43027.2"/>
    <property type="molecule type" value="Genomic_DNA"/>
</dbReference>
<reference evidence="2" key="1">
    <citation type="submission" date="2019-07" db="EMBL/GenBank/DDBJ databases">
        <authorList>
            <person name="Lin J."/>
            <person name="Cucic S."/>
            <person name="Klem A."/>
            <person name="Kropinski A."/>
            <person name="Anany H."/>
        </authorList>
    </citation>
    <scope>NUCLEOTIDE SEQUENCE [LARGE SCALE GENOMIC DNA]</scope>
</reference>
<proteinExistence type="predicted"/>